<dbReference type="Proteomes" id="UP000193224">
    <property type="component" value="Unassembled WGS sequence"/>
</dbReference>
<organism evidence="1 2">
    <name type="scientific">Roseovarius aestuarii</name>
    <dbReference type="NCBI Taxonomy" id="475083"/>
    <lineage>
        <taxon>Bacteria</taxon>
        <taxon>Pseudomonadati</taxon>
        <taxon>Pseudomonadota</taxon>
        <taxon>Alphaproteobacteria</taxon>
        <taxon>Rhodobacterales</taxon>
        <taxon>Roseobacteraceae</taxon>
        <taxon>Roseovarius</taxon>
    </lineage>
</organism>
<sequence>MDMPSIVSSDFSQNVLVEGRRFHINIYRSDDEDFLDP</sequence>
<dbReference type="EMBL" id="FWXB01000016">
    <property type="protein sequence ID" value="SMC13726.1"/>
    <property type="molecule type" value="Genomic_DNA"/>
</dbReference>
<reference evidence="1 2" key="1">
    <citation type="submission" date="2017-03" db="EMBL/GenBank/DDBJ databases">
        <authorList>
            <person name="Afonso C.L."/>
            <person name="Miller P.J."/>
            <person name="Scott M.A."/>
            <person name="Spackman E."/>
            <person name="Goraichik I."/>
            <person name="Dimitrov K.M."/>
            <person name="Suarez D.L."/>
            <person name="Swayne D.E."/>
        </authorList>
    </citation>
    <scope>NUCLEOTIDE SEQUENCE [LARGE SCALE GENOMIC DNA]</scope>
    <source>
        <strain evidence="1 2">CECT 7745</strain>
    </source>
</reference>
<keyword evidence="2" id="KW-1185">Reference proteome</keyword>
<name>A0A1X7BVQ6_9RHOB</name>
<dbReference type="AlphaFoldDB" id="A0A1X7BVQ6"/>
<evidence type="ECO:0000313" key="2">
    <source>
        <dbReference type="Proteomes" id="UP000193224"/>
    </source>
</evidence>
<gene>
    <name evidence="1" type="ORF">ROA7745_03585</name>
</gene>
<evidence type="ECO:0000313" key="1">
    <source>
        <dbReference type="EMBL" id="SMC13726.1"/>
    </source>
</evidence>
<proteinExistence type="predicted"/>
<accession>A0A1X7BVQ6</accession>
<protein>
    <submittedName>
        <fullName evidence="1">Uncharacterized protein</fullName>
    </submittedName>
</protein>